<feature type="domain" description="Luciferase-like" evidence="5">
    <location>
        <begin position="58"/>
        <end position="271"/>
    </location>
</feature>
<dbReference type="GO" id="GO:0008726">
    <property type="term" value="F:alkanesulfonate monooxygenase activity"/>
    <property type="evidence" value="ECO:0007669"/>
    <property type="project" value="TreeGrafter"/>
</dbReference>
<organism evidence="6 7">
    <name type="scientific">Dictyobacter alpinus</name>
    <dbReference type="NCBI Taxonomy" id="2014873"/>
    <lineage>
        <taxon>Bacteria</taxon>
        <taxon>Bacillati</taxon>
        <taxon>Chloroflexota</taxon>
        <taxon>Ktedonobacteria</taxon>
        <taxon>Ktedonobacterales</taxon>
        <taxon>Dictyobacteraceae</taxon>
        <taxon>Dictyobacter</taxon>
    </lineage>
</organism>
<evidence type="ECO:0000256" key="3">
    <source>
        <dbReference type="ARBA" id="ARBA00023002"/>
    </source>
</evidence>
<evidence type="ECO:0000256" key="2">
    <source>
        <dbReference type="ARBA" id="ARBA00022643"/>
    </source>
</evidence>
<reference evidence="7" key="1">
    <citation type="submission" date="2018-12" db="EMBL/GenBank/DDBJ databases">
        <title>Tengunoibacter tsumagoiensis gen. nov., sp. nov., Dictyobacter kobayashii sp. nov., D. alpinus sp. nov., and D. joshuensis sp. nov. and description of Dictyobacteraceae fam. nov. within the order Ktedonobacterales isolated from Tengu-no-mugimeshi.</title>
        <authorList>
            <person name="Wang C.M."/>
            <person name="Zheng Y."/>
            <person name="Sakai Y."/>
            <person name="Toyoda A."/>
            <person name="Minakuchi Y."/>
            <person name="Abe K."/>
            <person name="Yokota A."/>
            <person name="Yabe S."/>
        </authorList>
    </citation>
    <scope>NUCLEOTIDE SEQUENCE [LARGE SCALE GENOMIC DNA]</scope>
    <source>
        <strain evidence="7">Uno16</strain>
    </source>
</reference>
<dbReference type="AlphaFoldDB" id="A0A402BDC0"/>
<comment type="caution">
    <text evidence="6">The sequence shown here is derived from an EMBL/GenBank/DDBJ whole genome shotgun (WGS) entry which is preliminary data.</text>
</comment>
<dbReference type="PANTHER" id="PTHR42847">
    <property type="entry name" value="ALKANESULFONATE MONOOXYGENASE"/>
    <property type="match status" value="1"/>
</dbReference>
<evidence type="ECO:0000313" key="7">
    <source>
        <dbReference type="Proteomes" id="UP000287171"/>
    </source>
</evidence>
<name>A0A402BDC0_9CHLR</name>
<dbReference type="Pfam" id="PF00296">
    <property type="entry name" value="Bac_luciferase"/>
    <property type="match status" value="1"/>
</dbReference>
<accession>A0A402BDC0</accession>
<dbReference type="InterPro" id="IPR036661">
    <property type="entry name" value="Luciferase-like_sf"/>
</dbReference>
<dbReference type="Proteomes" id="UP000287171">
    <property type="component" value="Unassembled WGS sequence"/>
</dbReference>
<sequence>MAAERGKPTGPRILNASVERQTPVRLHPSLEKASEVSFGGIMKIGLGLPESIPGVEGQTILEWARKAEAGPFSCLSVFDRLVYTNYEPLLTLAAVAAATQRIRLMSSVLLAPLRSPALLVKMVTTLDALSNSRLSLGLGIGGREEDFQAVGVPLTQRAQILEEQLTLLKHNWFSQPMSESIGPLGPPIVSSAGPEILLGGYTHKAVRRVGRWGDGYLAGITTPAEALKLYQTVEASWQEAGREGKPRFVGGLCFALGPNARERAQPYITHYFGSENLLHSILVTPEELQRALEARMEVGMDEVLLWPCLPELDQVERAAEVVHTFLSGNVPI</sequence>
<dbReference type="InterPro" id="IPR050172">
    <property type="entry name" value="SsuD_RutA_monooxygenase"/>
</dbReference>
<keyword evidence="1" id="KW-0285">Flavoprotein</keyword>
<keyword evidence="7" id="KW-1185">Reference proteome</keyword>
<dbReference type="SUPFAM" id="SSF51679">
    <property type="entry name" value="Bacterial luciferase-like"/>
    <property type="match status" value="1"/>
</dbReference>
<keyword evidence="3" id="KW-0560">Oxidoreductase</keyword>
<dbReference type="EMBL" id="BIFT01000002">
    <property type="protein sequence ID" value="GCE29401.1"/>
    <property type="molecule type" value="Genomic_DNA"/>
</dbReference>
<evidence type="ECO:0000256" key="1">
    <source>
        <dbReference type="ARBA" id="ARBA00022630"/>
    </source>
</evidence>
<gene>
    <name evidence="6" type="ORF">KDA_48850</name>
</gene>
<dbReference type="OrthoDB" id="5723200at2"/>
<evidence type="ECO:0000313" key="6">
    <source>
        <dbReference type="EMBL" id="GCE29401.1"/>
    </source>
</evidence>
<protein>
    <submittedName>
        <fullName evidence="6">Luciferase</fullName>
    </submittedName>
</protein>
<dbReference type="Gene3D" id="3.20.20.30">
    <property type="entry name" value="Luciferase-like domain"/>
    <property type="match status" value="1"/>
</dbReference>
<dbReference type="RefSeq" id="WP_126629672.1">
    <property type="nucleotide sequence ID" value="NZ_BIFT01000002.1"/>
</dbReference>
<dbReference type="PANTHER" id="PTHR42847:SF4">
    <property type="entry name" value="ALKANESULFONATE MONOOXYGENASE-RELATED"/>
    <property type="match status" value="1"/>
</dbReference>
<evidence type="ECO:0000259" key="5">
    <source>
        <dbReference type="Pfam" id="PF00296"/>
    </source>
</evidence>
<keyword evidence="2" id="KW-0288">FMN</keyword>
<proteinExistence type="predicted"/>
<dbReference type="InterPro" id="IPR011251">
    <property type="entry name" value="Luciferase-like_dom"/>
</dbReference>
<evidence type="ECO:0000256" key="4">
    <source>
        <dbReference type="ARBA" id="ARBA00023033"/>
    </source>
</evidence>
<dbReference type="GO" id="GO:0046306">
    <property type="term" value="P:alkanesulfonate catabolic process"/>
    <property type="evidence" value="ECO:0007669"/>
    <property type="project" value="TreeGrafter"/>
</dbReference>
<keyword evidence="4" id="KW-0503">Monooxygenase</keyword>